<dbReference type="Gene3D" id="1.25.40.10">
    <property type="entry name" value="Tetratricopeptide repeat domain"/>
    <property type="match status" value="2"/>
</dbReference>
<gene>
    <name evidence="4" type="ORF">Bca52824_094393</name>
</gene>
<dbReference type="OrthoDB" id="185373at2759"/>
<organism evidence="4 5">
    <name type="scientific">Brassica carinata</name>
    <name type="common">Ethiopian mustard</name>
    <name type="synonym">Abyssinian cabbage</name>
    <dbReference type="NCBI Taxonomy" id="52824"/>
    <lineage>
        <taxon>Eukaryota</taxon>
        <taxon>Viridiplantae</taxon>
        <taxon>Streptophyta</taxon>
        <taxon>Embryophyta</taxon>
        <taxon>Tracheophyta</taxon>
        <taxon>Spermatophyta</taxon>
        <taxon>Magnoliopsida</taxon>
        <taxon>eudicotyledons</taxon>
        <taxon>Gunneridae</taxon>
        <taxon>Pentapetalae</taxon>
        <taxon>rosids</taxon>
        <taxon>malvids</taxon>
        <taxon>Brassicales</taxon>
        <taxon>Brassicaceae</taxon>
        <taxon>Brassiceae</taxon>
        <taxon>Brassica</taxon>
    </lineage>
</organism>
<reference evidence="4 5" key="1">
    <citation type="submission" date="2020-02" db="EMBL/GenBank/DDBJ databases">
        <authorList>
            <person name="Ma Q."/>
            <person name="Huang Y."/>
            <person name="Song X."/>
            <person name="Pei D."/>
        </authorList>
    </citation>
    <scope>NUCLEOTIDE SEQUENCE [LARGE SCALE GENOMIC DNA]</scope>
    <source>
        <strain evidence="4">Sxm20200214</strain>
        <tissue evidence="4">Leaf</tissue>
    </source>
</reference>
<dbReference type="PANTHER" id="PTHR46128">
    <property type="entry name" value="MITOCHONDRIAL GROUP I INTRON SPLICING FACTOR CCM1"/>
    <property type="match status" value="1"/>
</dbReference>
<dbReference type="InterPro" id="IPR050872">
    <property type="entry name" value="PPR_P_subfamily"/>
</dbReference>
<evidence type="ECO:0000256" key="2">
    <source>
        <dbReference type="ARBA" id="ARBA00022737"/>
    </source>
</evidence>
<dbReference type="Pfam" id="PF12854">
    <property type="entry name" value="PPR_1"/>
    <property type="match status" value="1"/>
</dbReference>
<proteinExistence type="inferred from homology"/>
<dbReference type="SUPFAM" id="SSF48452">
    <property type="entry name" value="TPR-like"/>
    <property type="match status" value="1"/>
</dbReference>
<feature type="repeat" description="PPR" evidence="3">
    <location>
        <begin position="23"/>
        <end position="57"/>
    </location>
</feature>
<dbReference type="NCBIfam" id="TIGR00756">
    <property type="entry name" value="PPR"/>
    <property type="match status" value="2"/>
</dbReference>
<dbReference type="InterPro" id="IPR002885">
    <property type="entry name" value="PPR_rpt"/>
</dbReference>
<dbReference type="PANTHER" id="PTHR46128:SF178">
    <property type="entry name" value="UBA DOMAIN-CONTAINING PROTEIN"/>
    <property type="match status" value="1"/>
</dbReference>
<dbReference type="Proteomes" id="UP000886595">
    <property type="component" value="Unassembled WGS sequence"/>
</dbReference>
<comment type="similarity">
    <text evidence="1">Belongs to the PPR family. P subfamily.</text>
</comment>
<dbReference type="PROSITE" id="PS51375">
    <property type="entry name" value="PPR"/>
    <property type="match status" value="2"/>
</dbReference>
<dbReference type="EMBL" id="JAAMPC010000152">
    <property type="protein sequence ID" value="KAG2243758.1"/>
    <property type="molecule type" value="Genomic_DNA"/>
</dbReference>
<dbReference type="AlphaFoldDB" id="A0A8X7P4G4"/>
<evidence type="ECO:0000256" key="1">
    <source>
        <dbReference type="ARBA" id="ARBA00007626"/>
    </source>
</evidence>
<comment type="caution">
    <text evidence="4">The sequence shown here is derived from an EMBL/GenBank/DDBJ whole genome shotgun (WGS) entry which is preliminary data.</text>
</comment>
<evidence type="ECO:0008006" key="6">
    <source>
        <dbReference type="Google" id="ProtNLM"/>
    </source>
</evidence>
<keyword evidence="5" id="KW-1185">Reference proteome</keyword>
<sequence length="138" mass="15409">MNSINEAKELYGKMVATGLVAGDKATAHLLMRASLREEKPEEALEVFSEAIERGEEPDGLLYSLAIKLTARRLIWQDKVEEAVRLKDEMVSEGIPMNVIAATSLVKGHCKNGDLGSALEMFRKMEKEGPSRTVLRFRF</sequence>
<evidence type="ECO:0000313" key="4">
    <source>
        <dbReference type="EMBL" id="KAG2243758.1"/>
    </source>
</evidence>
<dbReference type="InterPro" id="IPR011990">
    <property type="entry name" value="TPR-like_helical_dom_sf"/>
</dbReference>
<keyword evidence="2" id="KW-0677">Repeat</keyword>
<evidence type="ECO:0000256" key="3">
    <source>
        <dbReference type="PROSITE-ProRule" id="PRU00708"/>
    </source>
</evidence>
<evidence type="ECO:0000313" key="5">
    <source>
        <dbReference type="Proteomes" id="UP000886595"/>
    </source>
</evidence>
<accession>A0A8X7P4G4</accession>
<dbReference type="Pfam" id="PF01535">
    <property type="entry name" value="PPR"/>
    <property type="match status" value="1"/>
</dbReference>
<name>A0A8X7P4G4_BRACI</name>
<protein>
    <recommendedName>
        <fullName evidence="6">Pentatricopeptide repeat-containing protein</fullName>
    </recommendedName>
</protein>
<feature type="repeat" description="PPR" evidence="3">
    <location>
        <begin position="97"/>
        <end position="131"/>
    </location>
</feature>